<dbReference type="SUPFAM" id="SSF56112">
    <property type="entry name" value="Protein kinase-like (PK-like)"/>
    <property type="match status" value="1"/>
</dbReference>
<feature type="region of interest" description="Disordered" evidence="2">
    <location>
        <begin position="1"/>
        <end position="111"/>
    </location>
</feature>
<dbReference type="PROSITE" id="PS50011">
    <property type="entry name" value="PROTEIN_KINASE_DOM"/>
    <property type="match status" value="1"/>
</dbReference>
<feature type="compositionally biased region" description="Low complexity" evidence="2">
    <location>
        <begin position="24"/>
        <end position="74"/>
    </location>
</feature>
<gene>
    <name evidence="4" type="ORF">MICPUCDRAFT_22165</name>
</gene>
<proteinExistence type="inferred from homology"/>
<accession>C1N527</accession>
<organism evidence="5">
    <name type="scientific">Micromonas pusilla (strain CCMP1545)</name>
    <name type="common">Picoplanktonic green alga</name>
    <dbReference type="NCBI Taxonomy" id="564608"/>
    <lineage>
        <taxon>Eukaryota</taxon>
        <taxon>Viridiplantae</taxon>
        <taxon>Chlorophyta</taxon>
        <taxon>Mamiellophyceae</taxon>
        <taxon>Mamiellales</taxon>
        <taxon>Mamiellaceae</taxon>
        <taxon>Micromonas</taxon>
    </lineage>
</organism>
<dbReference type="STRING" id="564608.C1N527"/>
<dbReference type="InterPro" id="IPR004147">
    <property type="entry name" value="ABC1_dom"/>
</dbReference>
<dbReference type="KEGG" id="mpp:MICPUCDRAFT_22165"/>
<reference evidence="4 5" key="1">
    <citation type="journal article" date="2009" name="Science">
        <title>Green evolution and dynamic adaptations revealed by genomes of the marine picoeukaryotes Micromonas.</title>
        <authorList>
            <person name="Worden A.Z."/>
            <person name="Lee J.H."/>
            <person name="Mock T."/>
            <person name="Rouze P."/>
            <person name="Simmons M.P."/>
            <person name="Aerts A.L."/>
            <person name="Allen A.E."/>
            <person name="Cuvelier M.L."/>
            <person name="Derelle E."/>
            <person name="Everett M.V."/>
            <person name="Foulon E."/>
            <person name="Grimwood J."/>
            <person name="Gundlach H."/>
            <person name="Henrissat B."/>
            <person name="Napoli C."/>
            <person name="McDonald S.M."/>
            <person name="Parker M.S."/>
            <person name="Rombauts S."/>
            <person name="Salamov A."/>
            <person name="Von Dassow P."/>
            <person name="Badger J.H."/>
            <person name="Coutinho P.M."/>
            <person name="Demir E."/>
            <person name="Dubchak I."/>
            <person name="Gentemann C."/>
            <person name="Eikrem W."/>
            <person name="Gready J.E."/>
            <person name="John U."/>
            <person name="Lanier W."/>
            <person name="Lindquist E.A."/>
            <person name="Lucas S."/>
            <person name="Mayer K.F."/>
            <person name="Moreau H."/>
            <person name="Not F."/>
            <person name="Otillar R."/>
            <person name="Panaud O."/>
            <person name="Pangilinan J."/>
            <person name="Paulsen I."/>
            <person name="Piegu B."/>
            <person name="Poliakov A."/>
            <person name="Robbens S."/>
            <person name="Schmutz J."/>
            <person name="Toulza E."/>
            <person name="Wyss T."/>
            <person name="Zelensky A."/>
            <person name="Zhou K."/>
            <person name="Armbrust E.V."/>
            <person name="Bhattacharya D."/>
            <person name="Goodenough U.W."/>
            <person name="Van de Peer Y."/>
            <person name="Grigoriev I.V."/>
        </authorList>
    </citation>
    <scope>NUCLEOTIDE SEQUENCE [LARGE SCALE GENOMIC DNA]</scope>
    <source>
        <strain evidence="4 5">CCMP1545</strain>
    </source>
</reference>
<evidence type="ECO:0000313" key="4">
    <source>
        <dbReference type="EMBL" id="EEH52838.1"/>
    </source>
</evidence>
<dbReference type="PANTHER" id="PTHR10566">
    <property type="entry name" value="CHAPERONE-ACTIVITY OF BC1 COMPLEX CABC1 -RELATED"/>
    <property type="match status" value="1"/>
</dbReference>
<feature type="domain" description="Protein kinase" evidence="3">
    <location>
        <begin position="256"/>
        <end position="588"/>
    </location>
</feature>
<dbReference type="PANTHER" id="PTHR10566:SF53">
    <property type="entry name" value="PROTEIN ACTIVITY OF BC1 COMPLEX KINASE 1, CHLOROPLASTIC"/>
    <property type="match status" value="1"/>
</dbReference>
<dbReference type="InterPro" id="IPR000719">
    <property type="entry name" value="Prot_kinase_dom"/>
</dbReference>
<dbReference type="OMA" id="LYWSALM"/>
<dbReference type="eggNOG" id="KOG1235">
    <property type="taxonomic scope" value="Eukaryota"/>
</dbReference>
<dbReference type="InterPro" id="IPR050154">
    <property type="entry name" value="UbiB_kinase"/>
</dbReference>
<dbReference type="AlphaFoldDB" id="C1N527"/>
<evidence type="ECO:0000256" key="2">
    <source>
        <dbReference type="SAM" id="MobiDB-lite"/>
    </source>
</evidence>
<dbReference type="GO" id="GO:0005524">
    <property type="term" value="F:ATP binding"/>
    <property type="evidence" value="ECO:0007669"/>
    <property type="project" value="InterPro"/>
</dbReference>
<evidence type="ECO:0000256" key="1">
    <source>
        <dbReference type="ARBA" id="ARBA00009670"/>
    </source>
</evidence>
<dbReference type="Proteomes" id="UP000001876">
    <property type="component" value="Unassembled WGS sequence"/>
</dbReference>
<dbReference type="GO" id="GO:0004672">
    <property type="term" value="F:protein kinase activity"/>
    <property type="evidence" value="ECO:0007669"/>
    <property type="project" value="InterPro"/>
</dbReference>
<dbReference type="Pfam" id="PF03109">
    <property type="entry name" value="ABC1"/>
    <property type="match status" value="1"/>
</dbReference>
<dbReference type="InterPro" id="IPR011009">
    <property type="entry name" value="Kinase-like_dom_sf"/>
</dbReference>
<dbReference type="RefSeq" id="XP_003062899.1">
    <property type="nucleotide sequence ID" value="XM_003062853.1"/>
</dbReference>
<feature type="compositionally biased region" description="Pro residues" evidence="2">
    <location>
        <begin position="14"/>
        <end position="23"/>
    </location>
</feature>
<name>C1N527_MICPC</name>
<evidence type="ECO:0000259" key="3">
    <source>
        <dbReference type="PROSITE" id="PS50011"/>
    </source>
</evidence>
<dbReference type="Gene3D" id="1.10.510.10">
    <property type="entry name" value="Transferase(Phosphotransferase) domain 1"/>
    <property type="match status" value="1"/>
</dbReference>
<protein>
    <submittedName>
        <fullName evidence="4">Predicted protein</fullName>
    </submittedName>
</protein>
<dbReference type="OrthoDB" id="427480at2759"/>
<comment type="similarity">
    <text evidence="1">Belongs to the protein kinase superfamily. ADCK protein kinase family.</text>
</comment>
<sequence>MASHCAKPSVAPWRAPPPPPPSSPSTSTSNRGGAAAATPAPRASSSPRAVAVFRRASSSSSSSSSRGSSILARAVETRQGVGTSSSSSSPPPLVPATPPPSSRIVPGIPGPVPSVESLEALEMEKGACEITSRRYTPALVRERALRTPVEAIATAARGAQIVLAGAGFAAGLVFDKFRAAEDVVSRSDELRILLAELGPSFVKAGQVLANRPDIVRADYMEQLTKLQDDVPPFPNDQAFAIIEGELGRPIAEVYSAISDEPIAAASLGQVYKATLRETGEEVAIKVQRPGIEPIIYRDLVLFRALAFFINAVSQRRLGCNAQLIVDEFGEKLLEELDYVQEGRNLRDFYANFKNDPIVKIPRLYPEQSGKAVLTMEWIEGVRCTDPDGIRAAGIDVDTFIRVGVMSGLRQLLEFGLFHGDPHPGNIFALRDGRIAYVDFGNVAQLTQTNKETLIDAVVHAVNEDYDSMAGDFIRLGFLSPGTDVRPIVPALENIWQDARTASLANFNFRTVTAAFNELVYQYPIRIPERFSLVIRSLLTQEGICMTLQPDFRFLEVAYPYVAKRLLTDRDASLRERLLQVLFNNQGKFQWARLENLISLAKSGGDGSKLDLTDTVADGAQLLVTDEDLRRRLILAATEDDRLRVDEIARLAELLRDDVKVDELAREAVTGGPEFLRKMALSWSQKVLSK</sequence>
<dbReference type="CDD" id="cd05121">
    <property type="entry name" value="ABC1_ADCK3-like"/>
    <property type="match status" value="1"/>
</dbReference>
<feature type="compositionally biased region" description="Pro residues" evidence="2">
    <location>
        <begin position="89"/>
        <end position="101"/>
    </location>
</feature>
<keyword evidence="5" id="KW-1185">Reference proteome</keyword>
<dbReference type="EMBL" id="GG663747">
    <property type="protein sequence ID" value="EEH52838.1"/>
    <property type="molecule type" value="Genomic_DNA"/>
</dbReference>
<evidence type="ECO:0000313" key="5">
    <source>
        <dbReference type="Proteomes" id="UP000001876"/>
    </source>
</evidence>
<dbReference type="GeneID" id="9688339"/>